<sequence>IVAMGFVVYIVNKCYTKLVSGQSLIDHPILDEVKIARTRHVMGHLQSQDYVFPGAVMKLYLWDQSATEFCKKFTAYVN</sequence>
<dbReference type="EMBL" id="JADBGQ010000009">
    <property type="protein sequence ID" value="KAG5378897.1"/>
    <property type="molecule type" value="Genomic_DNA"/>
</dbReference>
<protein>
    <submittedName>
        <fullName evidence="1">Uncharacterized protein</fullName>
    </submittedName>
</protein>
<organism evidence="1 2">
    <name type="scientific">Brassica rapa subsp. trilocularis</name>
    <dbReference type="NCBI Taxonomy" id="1813537"/>
    <lineage>
        <taxon>Eukaryota</taxon>
        <taxon>Viridiplantae</taxon>
        <taxon>Streptophyta</taxon>
        <taxon>Embryophyta</taxon>
        <taxon>Tracheophyta</taxon>
        <taxon>Spermatophyta</taxon>
        <taxon>Magnoliopsida</taxon>
        <taxon>eudicotyledons</taxon>
        <taxon>Gunneridae</taxon>
        <taxon>Pentapetalae</taxon>
        <taxon>rosids</taxon>
        <taxon>malvids</taxon>
        <taxon>Brassicales</taxon>
        <taxon>Brassicaceae</taxon>
        <taxon>Brassiceae</taxon>
        <taxon>Brassica</taxon>
    </lineage>
</organism>
<keyword evidence="2" id="KW-1185">Reference proteome</keyword>
<accession>A0ABQ7KY39</accession>
<evidence type="ECO:0000313" key="2">
    <source>
        <dbReference type="Proteomes" id="UP000823674"/>
    </source>
</evidence>
<gene>
    <name evidence="1" type="primary">A07g504960.1_BraROA</name>
    <name evidence="1" type="ORF">IGI04_026739</name>
</gene>
<comment type="caution">
    <text evidence="1">The sequence shown here is derived from an EMBL/GenBank/DDBJ whole genome shotgun (WGS) entry which is preliminary data.</text>
</comment>
<name>A0ABQ7KY39_BRACM</name>
<reference evidence="1 2" key="1">
    <citation type="submission" date="2021-03" db="EMBL/GenBank/DDBJ databases">
        <authorList>
            <person name="King G.J."/>
            <person name="Bancroft I."/>
            <person name="Baten A."/>
            <person name="Bloomfield J."/>
            <person name="Borpatragohain P."/>
            <person name="He Z."/>
            <person name="Irish N."/>
            <person name="Irwin J."/>
            <person name="Liu K."/>
            <person name="Mauleon R.P."/>
            <person name="Moore J."/>
            <person name="Morris R."/>
            <person name="Ostergaard L."/>
            <person name="Wang B."/>
            <person name="Wells R."/>
        </authorList>
    </citation>
    <scope>NUCLEOTIDE SEQUENCE [LARGE SCALE GENOMIC DNA]</scope>
    <source>
        <strain evidence="1">R-o-18</strain>
        <tissue evidence="1">Leaf</tissue>
    </source>
</reference>
<feature type="non-terminal residue" evidence="1">
    <location>
        <position position="1"/>
    </location>
</feature>
<dbReference type="Proteomes" id="UP000823674">
    <property type="component" value="Chromosome A07"/>
</dbReference>
<evidence type="ECO:0000313" key="1">
    <source>
        <dbReference type="EMBL" id="KAG5378897.1"/>
    </source>
</evidence>
<proteinExistence type="predicted"/>